<dbReference type="Proteomes" id="UP000887577">
    <property type="component" value="Unplaced"/>
</dbReference>
<reference evidence="2" key="1">
    <citation type="submission" date="2022-11" db="UniProtKB">
        <authorList>
            <consortium name="WormBaseParasite"/>
        </authorList>
    </citation>
    <scope>IDENTIFICATION</scope>
</reference>
<protein>
    <submittedName>
        <fullName evidence="2">Uncharacterized protein</fullName>
    </submittedName>
</protein>
<evidence type="ECO:0000313" key="2">
    <source>
        <dbReference type="WBParaSite" id="PSU_v2.g2805.t1"/>
    </source>
</evidence>
<keyword evidence="1" id="KW-1185">Reference proteome</keyword>
<dbReference type="AlphaFoldDB" id="A0A914YPQ8"/>
<sequence>MHALKVDPFLAFKQEYRIVFEPHINEFEQNLANQGLLDFEIGGKKVFKDLNGSDYFRLIQQFGKDNISKDNGDSMKAAMIMAEKVGFNTPEGIAACHQQVLNEMFSHIGTNPQGPQRDIRQQFLNRFNDPNDSLSTELATNFSNGLNETEKYLIENHPGGSGTGLKHRYDLDNEDPRTVAAVAYVHATEGGKRLTRREWDQETKIEKTKIYISNGTEKTGQLRLSQDGTKWVLMAPEDEN</sequence>
<proteinExistence type="predicted"/>
<dbReference type="WBParaSite" id="PSU_v2.g2805.t1">
    <property type="protein sequence ID" value="PSU_v2.g2805.t1"/>
    <property type="gene ID" value="PSU_v2.g2805"/>
</dbReference>
<organism evidence="1 2">
    <name type="scientific">Panagrolaimus superbus</name>
    <dbReference type="NCBI Taxonomy" id="310955"/>
    <lineage>
        <taxon>Eukaryota</taxon>
        <taxon>Metazoa</taxon>
        <taxon>Ecdysozoa</taxon>
        <taxon>Nematoda</taxon>
        <taxon>Chromadorea</taxon>
        <taxon>Rhabditida</taxon>
        <taxon>Tylenchina</taxon>
        <taxon>Panagrolaimomorpha</taxon>
        <taxon>Panagrolaimoidea</taxon>
        <taxon>Panagrolaimidae</taxon>
        <taxon>Panagrolaimus</taxon>
    </lineage>
</organism>
<evidence type="ECO:0000313" key="1">
    <source>
        <dbReference type="Proteomes" id="UP000887577"/>
    </source>
</evidence>
<accession>A0A914YPQ8</accession>
<name>A0A914YPQ8_9BILA</name>